<evidence type="ECO:0000313" key="3">
    <source>
        <dbReference type="EMBL" id="CAE8586933.1"/>
    </source>
</evidence>
<evidence type="ECO:0000313" key="4">
    <source>
        <dbReference type="Proteomes" id="UP000654075"/>
    </source>
</evidence>
<accession>A0A813DGV4</accession>
<gene>
    <name evidence="3" type="ORF">PGLA1383_LOCUS5778</name>
</gene>
<dbReference type="Proteomes" id="UP000654075">
    <property type="component" value="Unassembled WGS sequence"/>
</dbReference>
<organism evidence="3 4">
    <name type="scientific">Polarella glacialis</name>
    <name type="common">Dinoflagellate</name>
    <dbReference type="NCBI Taxonomy" id="89957"/>
    <lineage>
        <taxon>Eukaryota</taxon>
        <taxon>Sar</taxon>
        <taxon>Alveolata</taxon>
        <taxon>Dinophyceae</taxon>
        <taxon>Suessiales</taxon>
        <taxon>Suessiaceae</taxon>
        <taxon>Polarella</taxon>
    </lineage>
</organism>
<feature type="transmembrane region" description="Helical" evidence="1">
    <location>
        <begin position="295"/>
        <end position="311"/>
    </location>
</feature>
<dbReference type="AlphaFoldDB" id="A0A813DGV4"/>
<feature type="transmembrane region" description="Helical" evidence="1">
    <location>
        <begin position="76"/>
        <end position="99"/>
    </location>
</feature>
<dbReference type="EMBL" id="CAJNNV010002283">
    <property type="protein sequence ID" value="CAE8586933.1"/>
    <property type="molecule type" value="Genomic_DNA"/>
</dbReference>
<reference evidence="3" key="1">
    <citation type="submission" date="2021-02" db="EMBL/GenBank/DDBJ databases">
        <authorList>
            <person name="Dougan E. K."/>
            <person name="Rhodes N."/>
            <person name="Thang M."/>
            <person name="Chan C."/>
        </authorList>
    </citation>
    <scope>NUCLEOTIDE SEQUENCE</scope>
</reference>
<evidence type="ECO:0008006" key="5">
    <source>
        <dbReference type="Google" id="ProtNLM"/>
    </source>
</evidence>
<evidence type="ECO:0000256" key="2">
    <source>
        <dbReference type="SAM" id="SignalP"/>
    </source>
</evidence>
<keyword evidence="1" id="KW-1133">Transmembrane helix</keyword>
<feature type="transmembrane region" description="Helical" evidence="1">
    <location>
        <begin position="120"/>
        <end position="141"/>
    </location>
</feature>
<feature type="transmembrane region" description="Helical" evidence="1">
    <location>
        <begin position="147"/>
        <end position="168"/>
    </location>
</feature>
<keyword evidence="2" id="KW-0732">Signal</keyword>
<feature type="transmembrane region" description="Helical" evidence="1">
    <location>
        <begin position="323"/>
        <end position="345"/>
    </location>
</feature>
<feature type="chain" id="PRO_5032647500" description="EamA domain-containing protein" evidence="2">
    <location>
        <begin position="20"/>
        <end position="370"/>
    </location>
</feature>
<keyword evidence="1" id="KW-0812">Transmembrane</keyword>
<name>A0A813DGV4_POLGL</name>
<sequence length="370" mass="39536">MAMEIGSILLAILAGIAWAIAQFGKRYGAVADDQTYTAVPTEGVGKYGADSHIKAETNNAEASRKFINPMSDHSQQLIDCLITLIYLTGASFSCIISMVMQFSQVGAVISDPSWQRRLPWLEMLQVLEGCAVLISVVTIGYAGRNLLTSVACIMMNSLFAAIAPMMVALMFFEQLASGTWFGIMLVAVGVSLASGELDKLWKEKGGGGRDPHVYLKVLFGSFMTAVFWGCGTVSTRYGTLHVPEELLTIWPAVTNFVGFPGMMLVPTLMGCYVYLTSENVSMSQVKASLEKRAAVTLVCGAATGLGGLAFSHSLSMAEKNSGAILTALANGVYNLVVVFIFVVTYQESVTALQLSGMVILFAAVLSLCFA</sequence>
<keyword evidence="1" id="KW-0472">Membrane</keyword>
<feature type="transmembrane region" description="Helical" evidence="1">
    <location>
        <begin position="351"/>
        <end position="369"/>
    </location>
</feature>
<feature type="transmembrane region" description="Helical" evidence="1">
    <location>
        <begin position="175"/>
        <end position="193"/>
    </location>
</feature>
<comment type="caution">
    <text evidence="3">The sequence shown here is derived from an EMBL/GenBank/DDBJ whole genome shotgun (WGS) entry which is preliminary data.</text>
</comment>
<evidence type="ECO:0000256" key="1">
    <source>
        <dbReference type="SAM" id="Phobius"/>
    </source>
</evidence>
<protein>
    <recommendedName>
        <fullName evidence="5">EamA domain-containing protein</fullName>
    </recommendedName>
</protein>
<keyword evidence="4" id="KW-1185">Reference proteome</keyword>
<feature type="transmembrane region" description="Helical" evidence="1">
    <location>
        <begin position="246"/>
        <end position="275"/>
    </location>
</feature>
<proteinExistence type="predicted"/>
<feature type="signal peptide" evidence="2">
    <location>
        <begin position="1"/>
        <end position="19"/>
    </location>
</feature>
<feature type="transmembrane region" description="Helical" evidence="1">
    <location>
        <begin position="213"/>
        <end position="234"/>
    </location>
</feature>